<comment type="similarity">
    <text evidence="9">Belongs to the phosphofructokinase type A (PFKA) family.</text>
</comment>
<dbReference type="InterPro" id="IPR000023">
    <property type="entry name" value="Phosphofructokinase_dom"/>
</dbReference>
<dbReference type="eggNOG" id="COG0205">
    <property type="taxonomic scope" value="Bacteria"/>
</dbReference>
<dbReference type="GO" id="GO:0046872">
    <property type="term" value="F:metal ion binding"/>
    <property type="evidence" value="ECO:0007669"/>
    <property type="project" value="UniProtKB-KW"/>
</dbReference>
<dbReference type="GO" id="GO:0042802">
    <property type="term" value="F:identical protein binding"/>
    <property type="evidence" value="ECO:0007669"/>
    <property type="project" value="TreeGrafter"/>
</dbReference>
<dbReference type="UniPathway" id="UPA00109">
    <property type="reaction ID" value="UER00182"/>
</dbReference>
<keyword evidence="12" id="KW-1185">Reference proteome</keyword>
<keyword evidence="6" id="KW-0418">Kinase</keyword>
<protein>
    <submittedName>
        <fullName evidence="11">6-phosphofructokinase</fullName>
    </submittedName>
</protein>
<dbReference type="NCBIfam" id="NF002872">
    <property type="entry name" value="PRK03202.1"/>
    <property type="match status" value="1"/>
</dbReference>
<dbReference type="OrthoDB" id="9802503at2"/>
<dbReference type="GO" id="GO:0003872">
    <property type="term" value="F:6-phosphofructokinase activity"/>
    <property type="evidence" value="ECO:0007669"/>
    <property type="project" value="InterPro"/>
</dbReference>
<evidence type="ECO:0000256" key="9">
    <source>
        <dbReference type="ARBA" id="ARBA00038478"/>
    </source>
</evidence>
<evidence type="ECO:0000256" key="1">
    <source>
        <dbReference type="ARBA" id="ARBA00001946"/>
    </source>
</evidence>
<evidence type="ECO:0000256" key="4">
    <source>
        <dbReference type="ARBA" id="ARBA00022679"/>
    </source>
</evidence>
<dbReference type="GO" id="GO:0006002">
    <property type="term" value="P:fructose 6-phosphate metabolic process"/>
    <property type="evidence" value="ECO:0007669"/>
    <property type="project" value="InterPro"/>
</dbReference>
<dbReference type="Gene3D" id="3.40.50.460">
    <property type="entry name" value="Phosphofructokinase domain"/>
    <property type="match status" value="1"/>
</dbReference>
<dbReference type="GO" id="GO:0030388">
    <property type="term" value="P:fructose 1,6-bisphosphate metabolic process"/>
    <property type="evidence" value="ECO:0007669"/>
    <property type="project" value="TreeGrafter"/>
</dbReference>
<comment type="cofactor">
    <cofactor evidence="1">
        <name>Mg(2+)</name>
        <dbReference type="ChEBI" id="CHEBI:18420"/>
    </cofactor>
</comment>
<dbReference type="RefSeq" id="WP_009547610.1">
    <property type="nucleotide sequence ID" value="NC_010546.1"/>
</dbReference>
<name>B1WY17_CROS5</name>
<evidence type="ECO:0000256" key="6">
    <source>
        <dbReference type="ARBA" id="ARBA00022777"/>
    </source>
</evidence>
<dbReference type="InterPro" id="IPR035966">
    <property type="entry name" value="PKF_sf"/>
</dbReference>
<dbReference type="STRING" id="43989.cce_3253"/>
<dbReference type="PANTHER" id="PTHR13697">
    <property type="entry name" value="PHOSPHOFRUCTOKINASE"/>
    <property type="match status" value="1"/>
</dbReference>
<sequence>MSKKRIGILTSGGDCPGLNAVIRAVVKAAELNNWVVYGLPYGTDGFQDIANEKCCPEDLLLTGRCYQLPGRIRGLDVLQFFSGSVLGSISKGHPEDPEVKAAILKGYKILNIDALIVIGGDGSLDIIYDLAKEEKWNIIVIPKTIDNDVPFTEFSVGFSTAVEIVTQALYDLTFTAASHNRIMIVQVMGRDAGHLALRGGIAGGADIILIPELTPYLSLDVLDGCCHQLLKLQKSGRHFGLLVIAEGVKNQKQQKEPYIADYLLRQIQEYSQILCHEKHEDFCLLKDVDMRVTVLGHLQRSHPPVAWDRLLATAFGIKAIELIEADNYDRLVVWQKGQVSSEPLSAVINTIKERHQQKVCTSPVEKHDCMVKTARSLGIYLGHG</sequence>
<dbReference type="PANTHER" id="PTHR13697:SF52">
    <property type="entry name" value="ATP-DEPENDENT 6-PHOSPHOFRUCTOKINASE 3"/>
    <property type="match status" value="1"/>
</dbReference>
<proteinExistence type="inferred from homology"/>
<evidence type="ECO:0000256" key="3">
    <source>
        <dbReference type="ARBA" id="ARBA00022490"/>
    </source>
</evidence>
<dbReference type="GO" id="GO:0005945">
    <property type="term" value="C:6-phosphofructokinase complex"/>
    <property type="evidence" value="ECO:0007669"/>
    <property type="project" value="TreeGrafter"/>
</dbReference>
<dbReference type="SUPFAM" id="SSF53784">
    <property type="entry name" value="Phosphofructokinase"/>
    <property type="match status" value="1"/>
</dbReference>
<evidence type="ECO:0000313" key="11">
    <source>
        <dbReference type="EMBL" id="ACB52601.1"/>
    </source>
</evidence>
<dbReference type="KEGG" id="cyt:cce_3253"/>
<dbReference type="Proteomes" id="UP000001203">
    <property type="component" value="Chromosome circular"/>
</dbReference>
<dbReference type="GO" id="GO:0016208">
    <property type="term" value="F:AMP binding"/>
    <property type="evidence" value="ECO:0007669"/>
    <property type="project" value="TreeGrafter"/>
</dbReference>
<dbReference type="InterPro" id="IPR022953">
    <property type="entry name" value="ATP_PFK"/>
</dbReference>
<evidence type="ECO:0000313" key="12">
    <source>
        <dbReference type="Proteomes" id="UP000001203"/>
    </source>
</evidence>
<dbReference type="Gene3D" id="3.40.50.450">
    <property type="match status" value="1"/>
</dbReference>
<accession>B1WY17</accession>
<keyword evidence="3" id="KW-0963">Cytoplasm</keyword>
<evidence type="ECO:0000256" key="7">
    <source>
        <dbReference type="ARBA" id="ARBA00022842"/>
    </source>
</evidence>
<dbReference type="AlphaFoldDB" id="B1WY17"/>
<comment type="pathway">
    <text evidence="2">Carbohydrate degradation; glycolysis; D-glyceraldehyde 3-phosphate and glycerone phosphate from D-glucose: step 3/4.</text>
</comment>
<feature type="domain" description="Phosphofructokinase" evidence="10">
    <location>
        <begin position="5"/>
        <end position="323"/>
    </location>
</feature>
<gene>
    <name evidence="11" type="primary">pfkA2</name>
    <name evidence="11" type="ordered locus">cce_3253</name>
</gene>
<keyword evidence="8" id="KW-0324">Glycolysis</keyword>
<dbReference type="Pfam" id="PF00365">
    <property type="entry name" value="PFK"/>
    <property type="match status" value="1"/>
</dbReference>
<keyword evidence="5" id="KW-0479">Metal-binding</keyword>
<dbReference type="GO" id="GO:0005524">
    <property type="term" value="F:ATP binding"/>
    <property type="evidence" value="ECO:0007669"/>
    <property type="project" value="InterPro"/>
</dbReference>
<dbReference type="InterPro" id="IPR012003">
    <property type="entry name" value="ATP_PFK_prok-type"/>
</dbReference>
<dbReference type="GO" id="GO:0070095">
    <property type="term" value="F:fructose-6-phosphate binding"/>
    <property type="evidence" value="ECO:0007669"/>
    <property type="project" value="TreeGrafter"/>
</dbReference>
<evidence type="ECO:0000256" key="8">
    <source>
        <dbReference type="ARBA" id="ARBA00023152"/>
    </source>
</evidence>
<dbReference type="PRINTS" id="PR00476">
    <property type="entry name" value="PHFRCTKINASE"/>
</dbReference>
<evidence type="ECO:0000256" key="2">
    <source>
        <dbReference type="ARBA" id="ARBA00004679"/>
    </source>
</evidence>
<evidence type="ECO:0000259" key="10">
    <source>
        <dbReference type="Pfam" id="PF00365"/>
    </source>
</evidence>
<dbReference type="PIRSF" id="PIRSF000532">
    <property type="entry name" value="ATP_PFK_prok"/>
    <property type="match status" value="1"/>
</dbReference>
<dbReference type="EMBL" id="CP000806">
    <property type="protein sequence ID" value="ACB52601.1"/>
    <property type="molecule type" value="Genomic_DNA"/>
</dbReference>
<dbReference type="HOGENOM" id="CLU_020655_0_0_3"/>
<evidence type="ECO:0000256" key="5">
    <source>
        <dbReference type="ARBA" id="ARBA00022723"/>
    </source>
</evidence>
<reference evidence="11 12" key="1">
    <citation type="journal article" date="2008" name="Proc. Natl. Acad. Sci. U.S.A.">
        <title>The genome of Cyanothece 51142, a unicellular diazotrophic cyanobacterium important in the marine nitrogen cycle.</title>
        <authorList>
            <person name="Welsh E.A."/>
            <person name="Liberton M."/>
            <person name="Stoeckel J."/>
            <person name="Loh T."/>
            <person name="Elvitigala T."/>
            <person name="Wang C."/>
            <person name="Wollam A."/>
            <person name="Fulton R.S."/>
            <person name="Clifton S.W."/>
            <person name="Jacobs J.M."/>
            <person name="Aurora R."/>
            <person name="Ghosh B.K."/>
            <person name="Sherman L.A."/>
            <person name="Smith R.D."/>
            <person name="Wilson R.K."/>
            <person name="Pakrasi H.B."/>
        </authorList>
    </citation>
    <scope>NUCLEOTIDE SEQUENCE [LARGE SCALE GENOMIC DNA]</scope>
    <source>
        <strain evidence="12">ATCC 51142 / BH68</strain>
    </source>
</reference>
<keyword evidence="7" id="KW-0460">Magnesium</keyword>
<keyword evidence="4" id="KW-0808">Transferase</keyword>
<dbReference type="GO" id="GO:0061621">
    <property type="term" value="P:canonical glycolysis"/>
    <property type="evidence" value="ECO:0007669"/>
    <property type="project" value="TreeGrafter"/>
</dbReference>
<organism evidence="11 12">
    <name type="scientific">Crocosphaera subtropica (strain ATCC 51142 / BH68)</name>
    <name type="common">Cyanothece sp. (strain ATCC 51142)</name>
    <dbReference type="NCBI Taxonomy" id="43989"/>
    <lineage>
        <taxon>Bacteria</taxon>
        <taxon>Bacillati</taxon>
        <taxon>Cyanobacteriota</taxon>
        <taxon>Cyanophyceae</taxon>
        <taxon>Oscillatoriophycideae</taxon>
        <taxon>Chroococcales</taxon>
        <taxon>Aphanothecaceae</taxon>
        <taxon>Crocosphaera</taxon>
        <taxon>Crocosphaera subtropica</taxon>
    </lineage>
</organism>
<dbReference type="GO" id="GO:0048029">
    <property type="term" value="F:monosaccharide binding"/>
    <property type="evidence" value="ECO:0007669"/>
    <property type="project" value="TreeGrafter"/>
</dbReference>